<reference evidence="4" key="1">
    <citation type="submission" date="2014-04" db="EMBL/GenBank/DDBJ databases">
        <title>Evolutionary Origins and Diversification of the Mycorrhizal Mutualists.</title>
        <authorList>
            <consortium name="DOE Joint Genome Institute"/>
            <consortium name="Mycorrhizal Genomics Consortium"/>
            <person name="Kohler A."/>
            <person name="Kuo A."/>
            <person name="Nagy L.G."/>
            <person name="Floudas D."/>
            <person name="Copeland A."/>
            <person name="Barry K.W."/>
            <person name="Cichocki N."/>
            <person name="Veneault-Fourrey C."/>
            <person name="LaButti K."/>
            <person name="Lindquist E.A."/>
            <person name="Lipzen A."/>
            <person name="Lundell T."/>
            <person name="Morin E."/>
            <person name="Murat C."/>
            <person name="Riley R."/>
            <person name="Ohm R."/>
            <person name="Sun H."/>
            <person name="Tunlid A."/>
            <person name="Henrissat B."/>
            <person name="Grigoriev I.V."/>
            <person name="Hibbett D.S."/>
            <person name="Martin F."/>
        </authorList>
    </citation>
    <scope>NUCLEOTIDE SEQUENCE [LARGE SCALE GENOMIC DNA]</scope>
    <source>
        <strain evidence="4">FD-334 SS-4</strain>
    </source>
</reference>
<dbReference type="STRING" id="945553.A0A0D2NQ25"/>
<accession>A0A0D2NQ25</accession>
<evidence type="ECO:0000259" key="2">
    <source>
        <dbReference type="PROSITE" id="PS50108"/>
    </source>
</evidence>
<evidence type="ECO:0000256" key="1">
    <source>
        <dbReference type="SAM" id="MobiDB-lite"/>
    </source>
</evidence>
<evidence type="ECO:0000313" key="3">
    <source>
        <dbReference type="EMBL" id="KJA20874.1"/>
    </source>
</evidence>
<keyword evidence="4" id="KW-1185">Reference proteome</keyword>
<dbReference type="Proteomes" id="UP000054270">
    <property type="component" value="Unassembled WGS sequence"/>
</dbReference>
<feature type="region of interest" description="Disordered" evidence="1">
    <location>
        <begin position="1"/>
        <end position="50"/>
    </location>
</feature>
<sequence>MSRRDSTDYKPAPAPPRSKHRSLVPAPGLAPAVAPAAPLPPRTGTADVRERSAFRGAAWKPRRLELDGDVLSIINPATAKRTRVPLAAIVAIERTDLAAHALGIRLRASFTPSPNTPSTNNRNTKPKPTGKTQTLALAFATDAALYDWQDDLYARSPLGRYTSGPFDFVHKAHVGADVAGNFGVRAGCFLCPVSLFVRFRSLFCDFVLCSGGFVRVALCGWWLCW</sequence>
<protein>
    <recommendedName>
        <fullName evidence="2">CRIB domain-containing protein</fullName>
    </recommendedName>
</protein>
<dbReference type="PROSITE" id="PS50108">
    <property type="entry name" value="CRIB"/>
    <property type="match status" value="1"/>
</dbReference>
<feature type="compositionally biased region" description="Low complexity" evidence="1">
    <location>
        <begin position="23"/>
        <end position="36"/>
    </location>
</feature>
<organism evidence="3 4">
    <name type="scientific">Hypholoma sublateritium (strain FD-334 SS-4)</name>
    <dbReference type="NCBI Taxonomy" id="945553"/>
    <lineage>
        <taxon>Eukaryota</taxon>
        <taxon>Fungi</taxon>
        <taxon>Dikarya</taxon>
        <taxon>Basidiomycota</taxon>
        <taxon>Agaricomycotina</taxon>
        <taxon>Agaricomycetes</taxon>
        <taxon>Agaricomycetidae</taxon>
        <taxon>Agaricales</taxon>
        <taxon>Agaricineae</taxon>
        <taxon>Strophariaceae</taxon>
        <taxon>Hypholoma</taxon>
    </lineage>
</organism>
<dbReference type="AlphaFoldDB" id="A0A0D2NQ25"/>
<feature type="compositionally biased region" description="Low complexity" evidence="1">
    <location>
        <begin position="111"/>
        <end position="130"/>
    </location>
</feature>
<feature type="domain" description="CRIB" evidence="2">
    <location>
        <begin position="162"/>
        <end position="175"/>
    </location>
</feature>
<gene>
    <name evidence="3" type="ORF">HYPSUDRAFT_42690</name>
</gene>
<name>A0A0D2NQ25_HYPSF</name>
<dbReference type="InterPro" id="IPR000095">
    <property type="entry name" value="CRIB_dom"/>
</dbReference>
<dbReference type="EMBL" id="KN817563">
    <property type="protein sequence ID" value="KJA20874.1"/>
    <property type="molecule type" value="Genomic_DNA"/>
</dbReference>
<evidence type="ECO:0000313" key="4">
    <source>
        <dbReference type="Proteomes" id="UP000054270"/>
    </source>
</evidence>
<feature type="region of interest" description="Disordered" evidence="1">
    <location>
        <begin position="109"/>
        <end position="130"/>
    </location>
</feature>
<dbReference type="OrthoDB" id="248923at2759"/>
<proteinExistence type="predicted"/>